<gene>
    <name evidence="1" type="ORF">LMG23994_01624</name>
</gene>
<comment type="caution">
    <text evidence="1">The sequence shown here is derived from an EMBL/GenBank/DDBJ whole genome shotgun (WGS) entry which is preliminary data.</text>
</comment>
<reference evidence="1 2" key="1">
    <citation type="submission" date="2021-08" db="EMBL/GenBank/DDBJ databases">
        <authorList>
            <person name="Peeters C."/>
        </authorList>
    </citation>
    <scope>NUCLEOTIDE SEQUENCE [LARGE SCALE GENOMIC DNA]</scope>
    <source>
        <strain evidence="1 2">LMG 23994</strain>
    </source>
</reference>
<accession>A0ABM8WQH9</accession>
<dbReference type="Proteomes" id="UP000701702">
    <property type="component" value="Unassembled WGS sequence"/>
</dbReference>
<proteinExistence type="predicted"/>
<keyword evidence="2" id="KW-1185">Reference proteome</keyword>
<evidence type="ECO:0000313" key="1">
    <source>
        <dbReference type="EMBL" id="CAG9169709.1"/>
    </source>
</evidence>
<organism evidence="1 2">
    <name type="scientific">Cupriavidus pinatubonensis</name>
    <dbReference type="NCBI Taxonomy" id="248026"/>
    <lineage>
        <taxon>Bacteria</taxon>
        <taxon>Pseudomonadati</taxon>
        <taxon>Pseudomonadota</taxon>
        <taxon>Betaproteobacteria</taxon>
        <taxon>Burkholderiales</taxon>
        <taxon>Burkholderiaceae</taxon>
        <taxon>Cupriavidus</taxon>
    </lineage>
</organism>
<protein>
    <recommendedName>
        <fullName evidence="3">Cysteine-rich CPCC domain-containing protein</fullName>
    </recommendedName>
</protein>
<sequence>MERFFPNAQAAREFMRNECRWLDKDIDALTSVRPLEGCECEEYFGAWIVWHYCANCGVRLACAPDAINDYCCDDCVRIPLMADSDSRLIADSVPCEGGHPALVS</sequence>
<dbReference type="RefSeq" id="WP_224001173.1">
    <property type="nucleotide sequence ID" value="NZ_CAJZAF010000007.1"/>
</dbReference>
<evidence type="ECO:0000313" key="2">
    <source>
        <dbReference type="Proteomes" id="UP000701702"/>
    </source>
</evidence>
<name>A0ABM8WQH9_9BURK</name>
<evidence type="ECO:0008006" key="3">
    <source>
        <dbReference type="Google" id="ProtNLM"/>
    </source>
</evidence>
<dbReference type="EMBL" id="CAJZAF010000007">
    <property type="protein sequence ID" value="CAG9169709.1"/>
    <property type="molecule type" value="Genomic_DNA"/>
</dbReference>